<evidence type="ECO:0000259" key="4">
    <source>
        <dbReference type="PROSITE" id="PS50103"/>
    </source>
</evidence>
<evidence type="ECO:0000256" key="2">
    <source>
        <dbReference type="SAM" id="Coils"/>
    </source>
</evidence>
<evidence type="ECO:0000256" key="1">
    <source>
        <dbReference type="PROSITE-ProRule" id="PRU00723"/>
    </source>
</evidence>
<dbReference type="PROSITE" id="PS50103">
    <property type="entry name" value="ZF_C3H1"/>
    <property type="match status" value="1"/>
</dbReference>
<keyword evidence="1" id="KW-0863">Zinc-finger</keyword>
<proteinExistence type="predicted"/>
<dbReference type="Proteomes" id="UP000799750">
    <property type="component" value="Unassembled WGS sequence"/>
</dbReference>
<feature type="region of interest" description="Disordered" evidence="3">
    <location>
        <begin position="12"/>
        <end position="77"/>
    </location>
</feature>
<feature type="zinc finger region" description="C3H1-type" evidence="1">
    <location>
        <begin position="419"/>
        <end position="446"/>
    </location>
</feature>
<organism evidence="5 6">
    <name type="scientific">Lophium mytilinum</name>
    <dbReference type="NCBI Taxonomy" id="390894"/>
    <lineage>
        <taxon>Eukaryota</taxon>
        <taxon>Fungi</taxon>
        <taxon>Dikarya</taxon>
        <taxon>Ascomycota</taxon>
        <taxon>Pezizomycotina</taxon>
        <taxon>Dothideomycetes</taxon>
        <taxon>Pleosporomycetidae</taxon>
        <taxon>Mytilinidiales</taxon>
        <taxon>Mytilinidiaceae</taxon>
        <taxon>Lophium</taxon>
    </lineage>
</organism>
<protein>
    <recommendedName>
        <fullName evidence="4">C3H1-type domain-containing protein</fullName>
    </recommendedName>
</protein>
<evidence type="ECO:0000313" key="5">
    <source>
        <dbReference type="EMBL" id="KAF2496892.1"/>
    </source>
</evidence>
<accession>A0A6A6QXM7</accession>
<keyword evidence="1" id="KW-0479">Metal-binding</keyword>
<evidence type="ECO:0000313" key="6">
    <source>
        <dbReference type="Proteomes" id="UP000799750"/>
    </source>
</evidence>
<gene>
    <name evidence="5" type="ORF">BU16DRAFT_616943</name>
</gene>
<sequence>MSFWKLVELRELIHGGKKKPPEERDQEASGSFTAGRNSAEQDSGGLGLASSGGELSSECYGPDVEEPLFTGSTSSRRPTACQEFAGLDRFSHEQHAPQQAVHPPQSRHFTQPQPHRTTQAMSTNNTRRLDVLEHNIDSIYQECKHIIQRLKDENLNENDYRGQNEHLRQQIHDLQGMMNEKESSLVDAHARVDMLEADNSDLNHRIKSIEDSFILPGGGFNSGSKRPRIASPEPTGPHYETPTYNPPSRPQQQRRMFRTPYNNAAPMSPSQPAYQPNYRRAQTYAPERRPSPLSFNTNNNPAYAPPERRPSPLGFNTNNNQGNAPYTLAYATPSGPPNIKDDDGYASDNGGYRSDGSDEPSSRPARNTAAGGGPRRSSDSRFAQFGKIVCHNCWKHHYKCRTRHGETICDWCKETKTHCTRELCAQWAKEGKCSKGVKCHGVHENTRGYNLVKEQLQGAYRGPR</sequence>
<feature type="coiled-coil region" evidence="2">
    <location>
        <begin position="164"/>
        <end position="212"/>
    </location>
</feature>
<dbReference type="OrthoDB" id="8944635at2759"/>
<feature type="compositionally biased region" description="Polar residues" evidence="3">
    <location>
        <begin position="107"/>
        <end position="126"/>
    </location>
</feature>
<dbReference type="AlphaFoldDB" id="A0A6A6QXM7"/>
<feature type="compositionally biased region" description="Basic and acidic residues" evidence="3">
    <location>
        <begin position="12"/>
        <end position="27"/>
    </location>
</feature>
<reference evidence="5" key="1">
    <citation type="journal article" date="2020" name="Stud. Mycol.">
        <title>101 Dothideomycetes genomes: a test case for predicting lifestyles and emergence of pathogens.</title>
        <authorList>
            <person name="Haridas S."/>
            <person name="Albert R."/>
            <person name="Binder M."/>
            <person name="Bloem J."/>
            <person name="Labutti K."/>
            <person name="Salamov A."/>
            <person name="Andreopoulos B."/>
            <person name="Baker S."/>
            <person name="Barry K."/>
            <person name="Bills G."/>
            <person name="Bluhm B."/>
            <person name="Cannon C."/>
            <person name="Castanera R."/>
            <person name="Culley D."/>
            <person name="Daum C."/>
            <person name="Ezra D."/>
            <person name="Gonzalez J."/>
            <person name="Henrissat B."/>
            <person name="Kuo A."/>
            <person name="Liang C."/>
            <person name="Lipzen A."/>
            <person name="Lutzoni F."/>
            <person name="Magnuson J."/>
            <person name="Mondo S."/>
            <person name="Nolan M."/>
            <person name="Ohm R."/>
            <person name="Pangilinan J."/>
            <person name="Park H.-J."/>
            <person name="Ramirez L."/>
            <person name="Alfaro M."/>
            <person name="Sun H."/>
            <person name="Tritt A."/>
            <person name="Yoshinaga Y."/>
            <person name="Zwiers L.-H."/>
            <person name="Turgeon B."/>
            <person name="Goodwin S."/>
            <person name="Spatafora J."/>
            <person name="Crous P."/>
            <person name="Grigoriev I."/>
        </authorList>
    </citation>
    <scope>NUCLEOTIDE SEQUENCE</scope>
    <source>
        <strain evidence="5">CBS 269.34</strain>
    </source>
</reference>
<dbReference type="GO" id="GO:0008270">
    <property type="term" value="F:zinc ion binding"/>
    <property type="evidence" value="ECO:0007669"/>
    <property type="project" value="UniProtKB-KW"/>
</dbReference>
<feature type="region of interest" description="Disordered" evidence="3">
    <location>
        <begin position="213"/>
        <end position="253"/>
    </location>
</feature>
<feature type="region of interest" description="Disordered" evidence="3">
    <location>
        <begin position="91"/>
        <end position="126"/>
    </location>
</feature>
<keyword evidence="2" id="KW-0175">Coiled coil</keyword>
<feature type="domain" description="C3H1-type" evidence="4">
    <location>
        <begin position="419"/>
        <end position="446"/>
    </location>
</feature>
<dbReference type="SUPFAM" id="SSF57997">
    <property type="entry name" value="Tropomyosin"/>
    <property type="match status" value="1"/>
</dbReference>
<keyword evidence="6" id="KW-1185">Reference proteome</keyword>
<feature type="compositionally biased region" description="Polar residues" evidence="3">
    <location>
        <begin position="28"/>
        <end position="41"/>
    </location>
</feature>
<name>A0A6A6QXM7_9PEZI</name>
<dbReference type="InterPro" id="IPR000571">
    <property type="entry name" value="Znf_CCCH"/>
</dbReference>
<feature type="region of interest" description="Disordered" evidence="3">
    <location>
        <begin position="287"/>
        <end position="380"/>
    </location>
</feature>
<keyword evidence="1" id="KW-0862">Zinc</keyword>
<feature type="compositionally biased region" description="Polar residues" evidence="3">
    <location>
        <begin position="314"/>
        <end position="324"/>
    </location>
</feature>
<evidence type="ECO:0000256" key="3">
    <source>
        <dbReference type="SAM" id="MobiDB-lite"/>
    </source>
</evidence>
<dbReference type="EMBL" id="MU004187">
    <property type="protein sequence ID" value="KAF2496892.1"/>
    <property type="molecule type" value="Genomic_DNA"/>
</dbReference>
<feature type="compositionally biased region" description="Low complexity" evidence="3">
    <location>
        <begin position="48"/>
        <end position="58"/>
    </location>
</feature>